<dbReference type="GO" id="GO:0016787">
    <property type="term" value="F:hydrolase activity"/>
    <property type="evidence" value="ECO:0007669"/>
    <property type="project" value="UniProtKB-KW"/>
</dbReference>
<dbReference type="GO" id="GO:0004519">
    <property type="term" value="F:endonuclease activity"/>
    <property type="evidence" value="ECO:0007669"/>
    <property type="project" value="UniProtKB-KW"/>
</dbReference>
<evidence type="ECO:0000256" key="3">
    <source>
        <dbReference type="ARBA" id="ARBA00022722"/>
    </source>
</evidence>
<dbReference type="AlphaFoldDB" id="A0A941W4N9"/>
<proteinExistence type="inferred from homology"/>
<evidence type="ECO:0000313" key="9">
    <source>
        <dbReference type="Proteomes" id="UP000722750"/>
    </source>
</evidence>
<comment type="similarity">
    <text evidence="1">Belongs to the HicA mRNA interferase family.</text>
</comment>
<gene>
    <name evidence="8" type="ORF">MAG551_02531</name>
</gene>
<accession>A0A941W4N9</accession>
<name>A0A941W4N9_9BACT</name>
<reference evidence="8" key="1">
    <citation type="journal article" date="2021" name="ISME J.">
        <title>Fine-scale metabolic discontinuity in a stratified prokaryote microbiome of a Red Sea deep halocline.</title>
        <authorList>
            <person name="Michoud G."/>
            <person name="Ngugi D.K."/>
            <person name="Barozzi A."/>
            <person name="Merlino G."/>
            <person name="Calleja M.L."/>
            <person name="Delgado-Huertas A."/>
            <person name="Moran X.A.G."/>
            <person name="Daffonchio D."/>
        </authorList>
    </citation>
    <scope>NUCLEOTIDE SEQUENCE</scope>
    <source>
        <strain evidence="8">SuakinDeep_MAG55_1</strain>
    </source>
</reference>
<evidence type="ECO:0000256" key="2">
    <source>
        <dbReference type="ARBA" id="ARBA00022649"/>
    </source>
</evidence>
<evidence type="ECO:0000313" key="8">
    <source>
        <dbReference type="EMBL" id="MBS1259459.1"/>
    </source>
</evidence>
<dbReference type="Proteomes" id="UP000722750">
    <property type="component" value="Unassembled WGS sequence"/>
</dbReference>
<keyword evidence="7" id="KW-0346">Stress response</keyword>
<evidence type="ECO:0008006" key="10">
    <source>
        <dbReference type="Google" id="ProtNLM"/>
    </source>
</evidence>
<dbReference type="Pfam" id="PF07927">
    <property type="entry name" value="HicA_toxin"/>
    <property type="match status" value="1"/>
</dbReference>
<dbReference type="InterPro" id="IPR012933">
    <property type="entry name" value="HicA_mRNA_interferase"/>
</dbReference>
<dbReference type="GO" id="GO:0003729">
    <property type="term" value="F:mRNA binding"/>
    <property type="evidence" value="ECO:0007669"/>
    <property type="project" value="InterPro"/>
</dbReference>
<dbReference type="EMBL" id="JAANXD010000094">
    <property type="protein sequence ID" value="MBS1259459.1"/>
    <property type="molecule type" value="Genomic_DNA"/>
</dbReference>
<protein>
    <recommendedName>
        <fullName evidence="10">Periplasmic or secreted lipoprotein</fullName>
    </recommendedName>
</protein>
<comment type="caution">
    <text evidence="8">The sequence shown here is derived from an EMBL/GenBank/DDBJ whole genome shotgun (WGS) entry which is preliminary data.</text>
</comment>
<organism evidence="8 9">
    <name type="scientific">Candidatus Scalindua arabica</name>
    <dbReference type="NCBI Taxonomy" id="1127984"/>
    <lineage>
        <taxon>Bacteria</taxon>
        <taxon>Pseudomonadati</taxon>
        <taxon>Planctomycetota</taxon>
        <taxon>Candidatus Brocadiia</taxon>
        <taxon>Candidatus Brocadiales</taxon>
        <taxon>Candidatus Scalinduaceae</taxon>
        <taxon>Candidatus Scalindua</taxon>
    </lineage>
</organism>
<evidence type="ECO:0000256" key="1">
    <source>
        <dbReference type="ARBA" id="ARBA00006620"/>
    </source>
</evidence>
<keyword evidence="3" id="KW-0540">Nuclease</keyword>
<keyword evidence="4" id="KW-0255">Endonuclease</keyword>
<evidence type="ECO:0000256" key="7">
    <source>
        <dbReference type="ARBA" id="ARBA00023016"/>
    </source>
</evidence>
<sequence length="75" mass="8648">MERLRSANGKEVLRKLKKAGFEIVRIKGSAHYLRHPQTKRFTSVHIHGNKDIPVSLLHKIIVHQAGLKIKDFNEL</sequence>
<dbReference type="SUPFAM" id="SSF54786">
    <property type="entry name" value="YcfA/nrd intein domain"/>
    <property type="match status" value="1"/>
</dbReference>
<evidence type="ECO:0000256" key="5">
    <source>
        <dbReference type="ARBA" id="ARBA00022801"/>
    </source>
</evidence>
<dbReference type="InterPro" id="IPR038570">
    <property type="entry name" value="HicA_sf"/>
</dbReference>
<evidence type="ECO:0000256" key="6">
    <source>
        <dbReference type="ARBA" id="ARBA00022884"/>
    </source>
</evidence>
<evidence type="ECO:0000256" key="4">
    <source>
        <dbReference type="ARBA" id="ARBA00022759"/>
    </source>
</evidence>
<dbReference type="Gene3D" id="3.30.920.30">
    <property type="entry name" value="Hypothetical protein"/>
    <property type="match status" value="1"/>
</dbReference>
<keyword evidence="2" id="KW-1277">Toxin-antitoxin system</keyword>
<keyword evidence="6" id="KW-0694">RNA-binding</keyword>
<keyword evidence="5" id="KW-0378">Hydrolase</keyword>